<evidence type="ECO:0000313" key="1">
    <source>
        <dbReference type="EMBL" id="GAA0422013.1"/>
    </source>
</evidence>
<dbReference type="InterPro" id="IPR011009">
    <property type="entry name" value="Kinase-like_dom_sf"/>
</dbReference>
<organism evidence="1 2">
    <name type="scientific">Streptomyces luteireticuli</name>
    <dbReference type="NCBI Taxonomy" id="173858"/>
    <lineage>
        <taxon>Bacteria</taxon>
        <taxon>Bacillati</taxon>
        <taxon>Actinomycetota</taxon>
        <taxon>Actinomycetes</taxon>
        <taxon>Kitasatosporales</taxon>
        <taxon>Streptomycetaceae</taxon>
        <taxon>Streptomyces</taxon>
    </lineage>
</organism>
<reference evidence="2" key="1">
    <citation type="journal article" date="2019" name="Int. J. Syst. Evol. Microbiol.">
        <title>The Global Catalogue of Microorganisms (GCM) 10K type strain sequencing project: providing services to taxonomists for standard genome sequencing and annotation.</title>
        <authorList>
            <consortium name="The Broad Institute Genomics Platform"/>
            <consortium name="The Broad Institute Genome Sequencing Center for Infectious Disease"/>
            <person name="Wu L."/>
            <person name="Ma J."/>
        </authorList>
    </citation>
    <scope>NUCLEOTIDE SEQUENCE [LARGE SCALE GENOMIC DNA]</scope>
    <source>
        <strain evidence="2">JCM 4788</strain>
    </source>
</reference>
<dbReference type="Pfam" id="PF04655">
    <property type="entry name" value="APH_6_hur"/>
    <property type="match status" value="1"/>
</dbReference>
<gene>
    <name evidence="1" type="ORF">GCM10010357_49300</name>
</gene>
<proteinExistence type="predicted"/>
<comment type="caution">
    <text evidence="1">The sequence shown here is derived from an EMBL/GenBank/DDBJ whole genome shotgun (WGS) entry which is preliminary data.</text>
</comment>
<accession>A0ABP3IS70</accession>
<keyword evidence="2" id="KW-1185">Reference proteome</keyword>
<name>A0ABP3IS70_9ACTN</name>
<sequence length="307" mass="34059">MTTRIPDSVPAPCRQRLVAHYGDAVHTWLDSIPDLLRTAAERWHLSLGDYHDAGHASVIALAPAEAGCRVIVKAWADPVRFHREIQALRLWTDGPAARVIAVADDLAVAVLETVGGHPGGAARPAREEMRVASAIQQLHGRGRVAALPHAFPPLSAFLNDEVLPRIRHRAIVLGLHKHRHFIGNELRMLGDLAERRERRTVLHADLYRENALFDEAGRPVLIDPLPMAGDAAFDWAFWSVYYDVGRRTHYRLTTAAQTSGIPASEILPWCRLLALDGLLYYLDTHDPRATRMAQTLTRLAEGTGDLP</sequence>
<dbReference type="RefSeq" id="WP_344028170.1">
    <property type="nucleotide sequence ID" value="NZ_BAAABX010000051.1"/>
</dbReference>
<dbReference type="InterPro" id="IPR006748">
    <property type="entry name" value="NH2Glyco/OHUrea_AB-resist_kin"/>
</dbReference>
<dbReference type="SUPFAM" id="SSF56112">
    <property type="entry name" value="Protein kinase-like (PK-like)"/>
    <property type="match status" value="1"/>
</dbReference>
<dbReference type="EMBL" id="BAAABX010000051">
    <property type="protein sequence ID" value="GAA0422013.1"/>
    <property type="molecule type" value="Genomic_DNA"/>
</dbReference>
<dbReference type="Gene3D" id="1.10.510.10">
    <property type="entry name" value="Transferase(Phosphotransferase) domain 1"/>
    <property type="match status" value="1"/>
</dbReference>
<dbReference type="Proteomes" id="UP001500879">
    <property type="component" value="Unassembled WGS sequence"/>
</dbReference>
<protein>
    <recommendedName>
        <fullName evidence="3">Phosphotransferase</fullName>
    </recommendedName>
</protein>
<evidence type="ECO:0008006" key="3">
    <source>
        <dbReference type="Google" id="ProtNLM"/>
    </source>
</evidence>
<evidence type="ECO:0000313" key="2">
    <source>
        <dbReference type="Proteomes" id="UP001500879"/>
    </source>
</evidence>